<dbReference type="EMBL" id="JBBEUB010000009">
    <property type="protein sequence ID" value="MEJ2905059.1"/>
    <property type="molecule type" value="Genomic_DNA"/>
</dbReference>
<keyword evidence="3" id="KW-1185">Reference proteome</keyword>
<dbReference type="Proteomes" id="UP001378956">
    <property type="component" value="Unassembled WGS sequence"/>
</dbReference>
<name>A0ABU8NS19_9SPHI</name>
<comment type="caution">
    <text evidence="2">The sequence shown here is derived from an EMBL/GenBank/DDBJ whole genome shotgun (WGS) entry which is preliminary data.</text>
</comment>
<dbReference type="RefSeq" id="WP_337717542.1">
    <property type="nucleotide sequence ID" value="NZ_JBBEUB010000009.1"/>
</dbReference>
<gene>
    <name evidence="2" type="ORF">WAE58_21620</name>
</gene>
<dbReference type="Pfam" id="PF01541">
    <property type="entry name" value="GIY-YIG"/>
    <property type="match status" value="1"/>
</dbReference>
<accession>A0ABU8NS19</accession>
<protein>
    <submittedName>
        <fullName evidence="2">GIY-YIG nuclease family protein</fullName>
    </submittedName>
</protein>
<dbReference type="InterPro" id="IPR006350">
    <property type="entry name" value="Intron_endoG1"/>
</dbReference>
<dbReference type="SUPFAM" id="SSF82771">
    <property type="entry name" value="GIY-YIG endonuclease"/>
    <property type="match status" value="1"/>
</dbReference>
<proteinExistence type="predicted"/>
<reference evidence="2 3" key="1">
    <citation type="submission" date="2024-03" db="EMBL/GenBank/DDBJ databases">
        <title>Sequence of Lycoming College Course Isolates.</title>
        <authorList>
            <person name="Plotts O."/>
            <person name="Newman J."/>
        </authorList>
    </citation>
    <scope>NUCLEOTIDE SEQUENCE [LARGE SCALE GENOMIC DNA]</scope>
    <source>
        <strain evidence="2 3">CJB-3</strain>
    </source>
</reference>
<dbReference type="Gene3D" id="3.40.1440.10">
    <property type="entry name" value="GIY-YIG endonuclease"/>
    <property type="match status" value="1"/>
</dbReference>
<dbReference type="NCBIfam" id="TIGR01453">
    <property type="entry name" value="grpIintron_endo"/>
    <property type="match status" value="1"/>
</dbReference>
<dbReference type="InterPro" id="IPR035901">
    <property type="entry name" value="GIY-YIG_endonuc_sf"/>
</dbReference>
<dbReference type="InterPro" id="IPR000305">
    <property type="entry name" value="GIY-YIG_endonuc"/>
</dbReference>
<dbReference type="PROSITE" id="PS50164">
    <property type="entry name" value="GIY_YIG"/>
    <property type="match status" value="1"/>
</dbReference>
<sequence length="211" mass="24342">MIGIYKFTAPNGAIYIGQARNLERRYLEYQTELIKKHRRLYQSVLQFGFEAHVYEVVEYCNFSDLNERERFYQDLYDVCGERGLNCRLTMTDNKKGFLVPESRDKIRGSHIGKTRTDLTKSRISQTRKEKLIPAWNKGIARTNEVKAKLKASRTGKRIGADHPTAKTILNMETGVFFDTMKEAALSNGLNYSTLNAYLKNVIPNRTALIYV</sequence>
<dbReference type="SMART" id="SM00465">
    <property type="entry name" value="GIYc"/>
    <property type="match status" value="1"/>
</dbReference>
<evidence type="ECO:0000313" key="3">
    <source>
        <dbReference type="Proteomes" id="UP001378956"/>
    </source>
</evidence>
<feature type="domain" description="GIY-YIG" evidence="1">
    <location>
        <begin position="1"/>
        <end position="86"/>
    </location>
</feature>
<organism evidence="2 3">
    <name type="scientific">Pedobacter panaciterrae</name>
    <dbReference type="NCBI Taxonomy" id="363849"/>
    <lineage>
        <taxon>Bacteria</taxon>
        <taxon>Pseudomonadati</taxon>
        <taxon>Bacteroidota</taxon>
        <taxon>Sphingobacteriia</taxon>
        <taxon>Sphingobacteriales</taxon>
        <taxon>Sphingobacteriaceae</taxon>
        <taxon>Pedobacter</taxon>
    </lineage>
</organism>
<evidence type="ECO:0000259" key="1">
    <source>
        <dbReference type="PROSITE" id="PS50164"/>
    </source>
</evidence>
<evidence type="ECO:0000313" key="2">
    <source>
        <dbReference type="EMBL" id="MEJ2905059.1"/>
    </source>
</evidence>